<dbReference type="KEGG" id="swo:Swol_0301"/>
<accession>Q0B059</accession>
<dbReference type="OrthoDB" id="480898at2"/>
<organism evidence="1 2">
    <name type="scientific">Syntrophomonas wolfei subsp. wolfei (strain DSM 2245B / Goettingen)</name>
    <dbReference type="NCBI Taxonomy" id="335541"/>
    <lineage>
        <taxon>Bacteria</taxon>
        <taxon>Bacillati</taxon>
        <taxon>Bacillota</taxon>
        <taxon>Clostridia</taxon>
        <taxon>Eubacteriales</taxon>
        <taxon>Syntrophomonadaceae</taxon>
        <taxon>Syntrophomonas</taxon>
    </lineage>
</organism>
<dbReference type="Proteomes" id="UP000001968">
    <property type="component" value="Chromosome"/>
</dbReference>
<dbReference type="EMBL" id="CP000448">
    <property type="protein sequence ID" value="ABI67645.1"/>
    <property type="molecule type" value="Genomic_DNA"/>
</dbReference>
<evidence type="ECO:0000313" key="1">
    <source>
        <dbReference type="EMBL" id="ABI67645.1"/>
    </source>
</evidence>
<name>Q0B059_SYNWW</name>
<protein>
    <submittedName>
        <fullName evidence="1">Uncharacterized protein</fullName>
    </submittedName>
</protein>
<reference evidence="2" key="1">
    <citation type="journal article" date="2010" name="Environ. Microbiol.">
        <title>The genome of Syntrophomonas wolfei: new insights into syntrophic metabolism and biohydrogen production.</title>
        <authorList>
            <person name="Sieber J.R."/>
            <person name="Sims D.R."/>
            <person name="Han C."/>
            <person name="Kim E."/>
            <person name="Lykidis A."/>
            <person name="Lapidus A.L."/>
            <person name="McDonnald E."/>
            <person name="Rohlin L."/>
            <person name="Culley D.E."/>
            <person name="Gunsalus R."/>
            <person name="McInerney M.J."/>
        </authorList>
    </citation>
    <scope>NUCLEOTIDE SEQUENCE [LARGE SCALE GENOMIC DNA]</scope>
    <source>
        <strain evidence="2">DSM 2245B / Goettingen</strain>
    </source>
</reference>
<dbReference type="HOGENOM" id="CLU_620875_0_0_9"/>
<dbReference type="eggNOG" id="ENOG5033TAU">
    <property type="taxonomic scope" value="Bacteria"/>
</dbReference>
<dbReference type="RefSeq" id="WP_011639754.1">
    <property type="nucleotide sequence ID" value="NC_008346.1"/>
</dbReference>
<dbReference type="STRING" id="335541.Swol_0301"/>
<dbReference type="AlphaFoldDB" id="Q0B059"/>
<keyword evidence="2" id="KW-1185">Reference proteome</keyword>
<proteinExistence type="predicted"/>
<evidence type="ECO:0000313" key="2">
    <source>
        <dbReference type="Proteomes" id="UP000001968"/>
    </source>
</evidence>
<gene>
    <name evidence="1" type="ordered locus">Swol_0301</name>
</gene>
<sequence>MHGGVRLYVGIRTVGRPDQVLQKIKHSIQRSGLAKVVPIIKIEKRAAREFYLFLAVETSDSGTMPGPITQALKMAGIKGEKIWPLSIDEIKRMTASMDIDIHAFNSLRYRSRWQNEALSFEEIEESQIIDSNNSIDDDPELGNRYNQLLYWLSASGTGSWYSFAKTCVTLGLVDDARKTRNVFRRLRLLGHMECSQDGLRWQICPSTMVFSPGGDFGFLCGQRTPEFEEQLGRKYPVTYINQPSFEGPSAIRINIKDQACNNDVGIIWAGITSLSLANLLPDINGWKQILPIVDRLNIHNYHFEKWEDNMYFPYNDFVQREKRYEGKSGLYRLTQNNAKHLYRLNLYFDYEQQRWLKGDWYGLRFLSVHDEGKNIKAYYDSERSHLVIQNDQRWPLVYEKALVLASGRLPELEPHKHLQLYREVPAKLSSLLANKLDVSLEVKDYA</sequence>